<dbReference type="NCBIfam" id="NF041117">
    <property type="entry name" value="CBASS_cyclase_b"/>
    <property type="match status" value="1"/>
</dbReference>
<evidence type="ECO:0000313" key="3">
    <source>
        <dbReference type="Proteomes" id="UP001597541"/>
    </source>
</evidence>
<dbReference type="EMBL" id="JBHUME010000002">
    <property type="protein sequence ID" value="MFD2611407.1"/>
    <property type="molecule type" value="Genomic_DNA"/>
</dbReference>
<protein>
    <submittedName>
        <fullName evidence="2">CBASS oligonucleotide cyclase</fullName>
    </submittedName>
</protein>
<evidence type="ECO:0000313" key="2">
    <source>
        <dbReference type="EMBL" id="MFD2611407.1"/>
    </source>
</evidence>
<dbReference type="InterPro" id="IPR053550">
    <property type="entry name" value="CD-NTase"/>
</dbReference>
<keyword evidence="1" id="KW-0051">Antiviral defense</keyword>
<comment type="caution">
    <text evidence="2">The sequence shown here is derived from an EMBL/GenBank/DDBJ whole genome shotgun (WGS) entry which is preliminary data.</text>
</comment>
<reference evidence="3" key="1">
    <citation type="journal article" date="2019" name="Int. J. Syst. Evol. Microbiol.">
        <title>The Global Catalogue of Microorganisms (GCM) 10K type strain sequencing project: providing services to taxonomists for standard genome sequencing and annotation.</title>
        <authorList>
            <consortium name="The Broad Institute Genomics Platform"/>
            <consortium name="The Broad Institute Genome Sequencing Center for Infectious Disease"/>
            <person name="Wu L."/>
            <person name="Ma J."/>
        </authorList>
    </citation>
    <scope>NUCLEOTIDE SEQUENCE [LARGE SCALE GENOMIC DNA]</scope>
    <source>
        <strain evidence="3">KCTC 3950</strain>
    </source>
</reference>
<dbReference type="SUPFAM" id="SSF81301">
    <property type="entry name" value="Nucleotidyltransferase"/>
    <property type="match status" value="1"/>
</dbReference>
<gene>
    <name evidence="2" type="ORF">ACFSUF_03105</name>
</gene>
<organism evidence="2 3">
    <name type="scientific">Paenibacillus gansuensis</name>
    <dbReference type="NCBI Taxonomy" id="306542"/>
    <lineage>
        <taxon>Bacteria</taxon>
        <taxon>Bacillati</taxon>
        <taxon>Bacillota</taxon>
        <taxon>Bacilli</taxon>
        <taxon>Bacillales</taxon>
        <taxon>Paenibacillaceae</taxon>
        <taxon>Paenibacillus</taxon>
    </lineage>
</organism>
<name>A0ABW5PAW7_9BACL</name>
<accession>A0ABW5PAW7</accession>
<sequence length="287" mass="32437">MPKSITQSFSSFKQNLEITDLQGGTVSTRQKNVRGVLDNGLTVLDSFLTGSYSRSTMIAPLKEADVDIFVVLDPSYYKKDGPAYLLDKVKGVLRQEYKTPDISRNGQAVTIWFSDFMVDVVPSFYRQGGGYLIPNTITKQWVETDPKKHVTLFSQANQSHNSMLKPVIKMLKCWNKNISFEFSNFHIEVLAYHIFNNVRIDDYSSGVRYFFDKARSEVRKQNPDPSGFSADVGAYLNSEAKILKAVSNLTTAYNRAVKAETNAAEGRIEDAVNEWRKIFGSRFPSYG</sequence>
<dbReference type="Gene3D" id="3.30.460.10">
    <property type="entry name" value="Beta Polymerase, domain 2"/>
    <property type="match status" value="1"/>
</dbReference>
<dbReference type="InterPro" id="IPR006116">
    <property type="entry name" value="NT_2-5OAS_ClassI-CCAase"/>
</dbReference>
<evidence type="ECO:0000256" key="1">
    <source>
        <dbReference type="ARBA" id="ARBA00023118"/>
    </source>
</evidence>
<proteinExistence type="predicted"/>
<keyword evidence="3" id="KW-1185">Reference proteome</keyword>
<dbReference type="RefSeq" id="WP_377599990.1">
    <property type="nucleotide sequence ID" value="NZ_JBHUME010000002.1"/>
</dbReference>
<dbReference type="Pfam" id="PF18144">
    <property type="entry name" value="SMODS"/>
    <property type="match status" value="1"/>
</dbReference>
<dbReference type="CDD" id="cd05400">
    <property type="entry name" value="NT_2-5OAS_ClassI-CCAase"/>
    <property type="match status" value="1"/>
</dbReference>
<dbReference type="Proteomes" id="UP001597541">
    <property type="component" value="Unassembled WGS sequence"/>
</dbReference>
<dbReference type="InterPro" id="IPR043519">
    <property type="entry name" value="NT_sf"/>
</dbReference>